<keyword evidence="1" id="KW-0812">Transmembrane</keyword>
<dbReference type="GeneID" id="29998574"/>
<feature type="transmembrane region" description="Helical" evidence="1">
    <location>
        <begin position="219"/>
        <end position="240"/>
    </location>
</feature>
<keyword evidence="2" id="KW-0934">Plastid</keyword>
<dbReference type="RefSeq" id="YP_009313285.1">
    <property type="nucleotide sequence ID" value="NC_031656.1"/>
</dbReference>
<keyword evidence="1" id="KW-1133">Transmembrane helix</keyword>
<feature type="transmembrane region" description="Helical" evidence="1">
    <location>
        <begin position="181"/>
        <end position="199"/>
    </location>
</feature>
<reference evidence="2" key="2">
    <citation type="submission" date="2016-10" db="EMBL/GenBank/DDBJ databases">
        <authorList>
            <person name="de Groot N.N."/>
        </authorList>
    </citation>
    <scope>NUCLEOTIDE SEQUENCE</scope>
    <source>
        <strain evidence="2">HV04060</strain>
    </source>
</reference>
<gene>
    <name evidence="2" type="primary">ORF_5</name>
    <name evidence="2" type="ORF">HV04060_110</name>
</gene>
<keyword evidence="2" id="KW-0150">Chloroplast</keyword>
<proteinExistence type="predicted"/>
<feature type="transmembrane region" description="Helical" evidence="1">
    <location>
        <begin position="33"/>
        <end position="60"/>
    </location>
</feature>
<reference evidence="2" key="1">
    <citation type="submission" date="2016-10" db="EMBL/GenBank/DDBJ databases">
        <title>Chloroplast genomes as a tool to resolve red algal phylogenies: a case study in the Nemaliales.</title>
        <authorList>
            <person name="Costa J.F."/>
            <person name="Lin S.M."/>
            <person name="Macaya E.C."/>
            <person name="Fernandez-Garcia C."/>
            <person name="Verbruggen H."/>
        </authorList>
    </citation>
    <scope>NUCLEOTIDE SEQUENCE</scope>
    <source>
        <strain evidence="2">HV04060</strain>
    </source>
</reference>
<geneLocation type="chloroplast" evidence="2"/>
<keyword evidence="1" id="KW-0472">Membrane</keyword>
<evidence type="ECO:0000313" key="2">
    <source>
        <dbReference type="EMBL" id="SCW21539.1"/>
    </source>
</evidence>
<feature type="transmembrane region" description="Helical" evidence="1">
    <location>
        <begin position="72"/>
        <end position="88"/>
    </location>
</feature>
<organism evidence="2">
    <name type="scientific">Dichotomaria marginata</name>
    <dbReference type="NCBI Taxonomy" id="268567"/>
    <lineage>
        <taxon>Eukaryota</taxon>
        <taxon>Rhodophyta</taxon>
        <taxon>Florideophyceae</taxon>
        <taxon>Nemaliophycidae</taxon>
        <taxon>Nemaliales</taxon>
        <taxon>Galaxauraceae</taxon>
        <taxon>Dichotomaria</taxon>
    </lineage>
</organism>
<dbReference type="EMBL" id="LT622864">
    <property type="protein sequence ID" value="SCW21539.1"/>
    <property type="molecule type" value="Genomic_DNA"/>
</dbReference>
<protein>
    <submittedName>
        <fullName evidence="2">Uncharacterized protein</fullName>
    </submittedName>
</protein>
<dbReference type="AlphaFoldDB" id="A0A1G4NSP7"/>
<sequence length="265" mass="31945">MINLHSFGFFQKNIYYPKSWCNYISIKNKMIFILLYILLLPFISLNLVIFYTIVISLIFIKLPYKKISIQSIKKLTFYYLLFIILNLLDTSSYNKIYSFPYQAKIVCISFSKTSSRHKFIPIVYTYNNLLHIKLSSMSIRSFSILFNYLMLYQIITITTYLPDLLLYNINIFIFNSSVSSFIYYVIFILFLAYEFIFILEERIINLLLAITLKESDDSLFIFTFLKLFNLIYYQLIRLIYNEVLNFTNMIYLRELSTYKQDLWFI</sequence>
<name>A0A1G4NSP7_9FLOR</name>
<accession>A0A1G4NSP7</accession>
<evidence type="ECO:0000256" key="1">
    <source>
        <dbReference type="SAM" id="Phobius"/>
    </source>
</evidence>